<evidence type="ECO:0008006" key="4">
    <source>
        <dbReference type="Google" id="ProtNLM"/>
    </source>
</evidence>
<evidence type="ECO:0000313" key="2">
    <source>
        <dbReference type="EMBL" id="CAF4129584.1"/>
    </source>
</evidence>
<dbReference type="EMBL" id="CAJOBO010000102">
    <property type="protein sequence ID" value="CAF4129584.1"/>
    <property type="molecule type" value="Genomic_DNA"/>
</dbReference>
<dbReference type="GO" id="GO:0005774">
    <property type="term" value="C:vacuolar membrane"/>
    <property type="evidence" value="ECO:0007669"/>
    <property type="project" value="TreeGrafter"/>
</dbReference>
<comment type="caution">
    <text evidence="2">The sequence shown here is derived from an EMBL/GenBank/DDBJ whole genome shotgun (WGS) entry which is preliminary data.</text>
</comment>
<comment type="similarity">
    <text evidence="1">Belongs to the NPR2 family.</text>
</comment>
<evidence type="ECO:0000256" key="1">
    <source>
        <dbReference type="ARBA" id="ARBA00008433"/>
    </source>
</evidence>
<proteinExistence type="inferred from homology"/>
<gene>
    <name evidence="2" type="ORF">HFQ381_LOCUS2970</name>
</gene>
<organism evidence="2 3">
    <name type="scientific">Rotaria socialis</name>
    <dbReference type="NCBI Taxonomy" id="392032"/>
    <lineage>
        <taxon>Eukaryota</taxon>
        <taxon>Metazoa</taxon>
        <taxon>Spiralia</taxon>
        <taxon>Gnathifera</taxon>
        <taxon>Rotifera</taxon>
        <taxon>Eurotatoria</taxon>
        <taxon>Bdelloidea</taxon>
        <taxon>Philodinida</taxon>
        <taxon>Philodinidae</taxon>
        <taxon>Rotaria</taxon>
    </lineage>
</organism>
<dbReference type="GO" id="GO:1904262">
    <property type="term" value="P:negative regulation of TORC1 signaling"/>
    <property type="evidence" value="ECO:0007669"/>
    <property type="project" value="TreeGrafter"/>
</dbReference>
<sequence>MTNDNLPVLYAIQYSEFDINRGAFVYHETARTIFSEGQNFQCVCNFLCPEPNLIDKLIVLTIQNQKLIGCPVIIYDQEKYKNNRNEFRFNACFVIPSQADALKYEVAVRKLAKYLRTLEVDSCFLTNDALKREHLKPALNEIVRQINKSGEECSVKMYTSVIVNLKLLERRAEPPTVASSDVPMFCNNIDLSELEQMDQMTQRVIASIDGLRHVNKIAQDTDTELDLVKAAMQNLIYHNVIKLVPIFSYKNRYIVTPKLQELYTNTPLQKELVFFVGRSGAKDCVSFYECFRMICAFDHGSLVKDVVNKMKANNIDEKKLVQYCVLKGYLRRVRDYRISIDDSTYIGNNASGPTNGNSNGNDQAKSKIQTTLRDLCDGTNDSDSLACLGYAFRMKSEANLSEDCNWPILFLVFNSRSVPSARKNQQQTTAPFDSYVTLWK</sequence>
<accession>A0A819WYK8</accession>
<dbReference type="PANTHER" id="PTHR12991">
    <property type="entry name" value="NITROGEN PERMEASE REGULATOR 2/TUMOR SUPPRESSOR CANDIDATE 4"/>
    <property type="match status" value="1"/>
</dbReference>
<dbReference type="GO" id="GO:0005096">
    <property type="term" value="F:GTPase activator activity"/>
    <property type="evidence" value="ECO:0007669"/>
    <property type="project" value="TreeGrafter"/>
</dbReference>
<dbReference type="GO" id="GO:1990130">
    <property type="term" value="C:GATOR1 complex"/>
    <property type="evidence" value="ECO:0007669"/>
    <property type="project" value="TreeGrafter"/>
</dbReference>
<dbReference type="GO" id="GO:0034198">
    <property type="term" value="P:cellular response to amino acid starvation"/>
    <property type="evidence" value="ECO:0007669"/>
    <property type="project" value="TreeGrafter"/>
</dbReference>
<dbReference type="AlphaFoldDB" id="A0A819WYK8"/>
<dbReference type="GO" id="GO:0010508">
    <property type="term" value="P:positive regulation of autophagy"/>
    <property type="evidence" value="ECO:0007669"/>
    <property type="project" value="TreeGrafter"/>
</dbReference>
<name>A0A819WYK8_9BILA</name>
<evidence type="ECO:0000313" key="3">
    <source>
        <dbReference type="Proteomes" id="UP000663851"/>
    </source>
</evidence>
<protein>
    <recommendedName>
        <fullName evidence="4">Nitrogen permease regulator 2-like protein</fullName>
    </recommendedName>
</protein>
<dbReference type="PANTHER" id="PTHR12991:SF10">
    <property type="entry name" value="GATOR COMPLEX PROTEIN NPRL2"/>
    <property type="match status" value="1"/>
</dbReference>
<dbReference type="Pfam" id="PF06218">
    <property type="entry name" value="NPR2"/>
    <property type="match status" value="1"/>
</dbReference>
<reference evidence="2" key="1">
    <citation type="submission" date="2021-02" db="EMBL/GenBank/DDBJ databases">
        <authorList>
            <person name="Nowell W R."/>
        </authorList>
    </citation>
    <scope>NUCLEOTIDE SEQUENCE</scope>
</reference>
<dbReference type="Proteomes" id="UP000663851">
    <property type="component" value="Unassembled WGS sequence"/>
</dbReference>
<dbReference type="InterPro" id="IPR009348">
    <property type="entry name" value="NPR2-like"/>
</dbReference>